<dbReference type="Pfam" id="PF13868">
    <property type="entry name" value="TPH"/>
    <property type="match status" value="1"/>
</dbReference>
<organism evidence="10 11">
    <name type="scientific">Ramazzottius varieornatus</name>
    <name type="common">Water bear</name>
    <name type="synonym">Tardigrade</name>
    <dbReference type="NCBI Taxonomy" id="947166"/>
    <lineage>
        <taxon>Eukaryota</taxon>
        <taxon>Metazoa</taxon>
        <taxon>Ecdysozoa</taxon>
        <taxon>Tardigrada</taxon>
        <taxon>Eutardigrada</taxon>
        <taxon>Parachela</taxon>
        <taxon>Hypsibioidea</taxon>
        <taxon>Ramazzottiidae</taxon>
        <taxon>Ramazzottius</taxon>
    </lineage>
</organism>
<evidence type="ECO:0000259" key="9">
    <source>
        <dbReference type="Pfam" id="PF13868"/>
    </source>
</evidence>
<dbReference type="Proteomes" id="UP000186922">
    <property type="component" value="Unassembled WGS sequence"/>
</dbReference>
<protein>
    <recommendedName>
        <fullName evidence="3">Trichoplein keratin filament-binding protein</fullName>
    </recommendedName>
</protein>
<comment type="similarity">
    <text evidence="2">Belongs to the TCHP family.</text>
</comment>
<feature type="compositionally biased region" description="Basic and acidic residues" evidence="8">
    <location>
        <begin position="433"/>
        <end position="451"/>
    </location>
</feature>
<dbReference type="GO" id="GO:0005813">
    <property type="term" value="C:centrosome"/>
    <property type="evidence" value="ECO:0007669"/>
    <property type="project" value="UniProtKB-SubCell"/>
</dbReference>
<accession>A0A1D1W0I6</accession>
<feature type="region of interest" description="Disordered" evidence="8">
    <location>
        <begin position="1"/>
        <end position="39"/>
    </location>
</feature>
<feature type="compositionally biased region" description="Basic and acidic residues" evidence="8">
    <location>
        <begin position="469"/>
        <end position="479"/>
    </location>
</feature>
<evidence type="ECO:0000313" key="11">
    <source>
        <dbReference type="Proteomes" id="UP000186922"/>
    </source>
</evidence>
<feature type="domain" description="Trichohyalin-plectin-homology" evidence="9">
    <location>
        <begin position="145"/>
        <end position="481"/>
    </location>
</feature>
<feature type="coiled-coil region" evidence="7">
    <location>
        <begin position="107"/>
        <end position="157"/>
    </location>
</feature>
<dbReference type="STRING" id="947166.A0A1D1W0I6"/>
<evidence type="ECO:0000256" key="4">
    <source>
        <dbReference type="ARBA" id="ARBA00022490"/>
    </source>
</evidence>
<dbReference type="GO" id="GO:0045095">
    <property type="term" value="C:keratin filament"/>
    <property type="evidence" value="ECO:0007669"/>
    <property type="project" value="TreeGrafter"/>
</dbReference>
<comment type="subcellular location">
    <subcellularLocation>
        <location evidence="1">Cytoplasm</location>
        <location evidence="1">Cytoskeleton</location>
        <location evidence="1">Microtubule organizing center</location>
        <location evidence="1">Centrosome</location>
    </subcellularLocation>
</comment>
<dbReference type="AlphaFoldDB" id="A0A1D1W0I6"/>
<dbReference type="InterPro" id="IPR043597">
    <property type="entry name" value="TPH_dom"/>
</dbReference>
<evidence type="ECO:0000256" key="1">
    <source>
        <dbReference type="ARBA" id="ARBA00004300"/>
    </source>
</evidence>
<keyword evidence="6" id="KW-0206">Cytoskeleton</keyword>
<keyword evidence="11" id="KW-1185">Reference proteome</keyword>
<keyword evidence="4" id="KW-0963">Cytoplasm</keyword>
<dbReference type="InterPro" id="IPR043596">
    <property type="entry name" value="CFAP53/TCHP"/>
</dbReference>
<feature type="compositionally biased region" description="Polar residues" evidence="8">
    <location>
        <begin position="1"/>
        <end position="11"/>
    </location>
</feature>
<reference evidence="10 11" key="1">
    <citation type="journal article" date="2016" name="Nat. Commun.">
        <title>Extremotolerant tardigrade genome and improved radiotolerance of human cultured cells by tardigrade-unique protein.</title>
        <authorList>
            <person name="Hashimoto T."/>
            <person name="Horikawa D.D."/>
            <person name="Saito Y."/>
            <person name="Kuwahara H."/>
            <person name="Kozuka-Hata H."/>
            <person name="Shin-I T."/>
            <person name="Minakuchi Y."/>
            <person name="Ohishi K."/>
            <person name="Motoyama A."/>
            <person name="Aizu T."/>
            <person name="Enomoto A."/>
            <person name="Kondo K."/>
            <person name="Tanaka S."/>
            <person name="Hara Y."/>
            <person name="Koshikawa S."/>
            <person name="Sagara H."/>
            <person name="Miura T."/>
            <person name="Yokobori S."/>
            <person name="Miyagawa K."/>
            <person name="Suzuki Y."/>
            <person name="Kubo T."/>
            <person name="Oyama M."/>
            <person name="Kohara Y."/>
            <person name="Fujiyama A."/>
            <person name="Arakawa K."/>
            <person name="Katayama T."/>
            <person name="Toyoda A."/>
            <person name="Kunieda T."/>
        </authorList>
    </citation>
    <scope>NUCLEOTIDE SEQUENCE [LARGE SCALE GENOMIC DNA]</scope>
    <source>
        <strain evidence="10 11">YOKOZUNA-1</strain>
    </source>
</reference>
<evidence type="ECO:0000256" key="5">
    <source>
        <dbReference type="ARBA" id="ARBA00023054"/>
    </source>
</evidence>
<gene>
    <name evidence="10" type="primary">RvY_15044</name>
    <name evidence="10" type="synonym">RvY_15044.1</name>
    <name evidence="10" type="ORF">RvY_15044-1</name>
</gene>
<feature type="coiled-coil region" evidence="7">
    <location>
        <begin position="189"/>
        <end position="258"/>
    </location>
</feature>
<sequence>MRSSSARQTPGSLRAQQELAQRRRDLEEHRRESWCKTVSDHRRAVSQAEGCNKLNSQRMFQCSIDNYMKEQVREKKETDMLLRRTELSTLLHEEELRYQAELREKLQDDKSDELRKMRERVEVLRQARMKHQEQIVAQKLEEVWKRDSQELRELKSKQVNLETAKAWGDQISIRQQTEEEDRMIEQQMVENMKREVQLAAEKDEQKQSEEKNRMKSLTEIWQEQIESLRKHEDQMKALQQQEREILSQLDSLAKMEDQRKKMEAMESKKELGKTLLNQHAAHIRRRNRQVQESLEFDRNLLESITKMEEESLQKQQEDRQRQKTVAVQIRETMKERLRKEKEREKEVDRLDREEAKLYWDKREYEWRAEEDARKHLVEEVIGDLKAQLREKVAANRRAQQEVERGKEEVASIMRLSEMEKQKQLDAMTRAQSYRREELDSQVRELERRELQDREDEMLERSKNQIQQRNYDDFLSRETAKLGVGRSQSDVFQSRPTSTFSRHSMK</sequence>
<dbReference type="OrthoDB" id="6431598at2759"/>
<dbReference type="EMBL" id="BDGG01000011">
    <property type="protein sequence ID" value="GAV04824.1"/>
    <property type="molecule type" value="Genomic_DNA"/>
</dbReference>
<dbReference type="GO" id="GO:0006915">
    <property type="term" value="P:apoptotic process"/>
    <property type="evidence" value="ECO:0007669"/>
    <property type="project" value="TreeGrafter"/>
</dbReference>
<proteinExistence type="inferred from homology"/>
<feature type="compositionally biased region" description="Polar residues" evidence="8">
    <location>
        <begin position="485"/>
        <end position="505"/>
    </location>
</feature>
<evidence type="ECO:0000256" key="8">
    <source>
        <dbReference type="SAM" id="MobiDB-lite"/>
    </source>
</evidence>
<evidence type="ECO:0000256" key="2">
    <source>
        <dbReference type="ARBA" id="ARBA00010777"/>
    </source>
</evidence>
<evidence type="ECO:0000256" key="3">
    <source>
        <dbReference type="ARBA" id="ARBA00017328"/>
    </source>
</evidence>
<feature type="region of interest" description="Disordered" evidence="8">
    <location>
        <begin position="414"/>
        <end position="505"/>
    </location>
</feature>
<evidence type="ECO:0000256" key="6">
    <source>
        <dbReference type="ARBA" id="ARBA00023212"/>
    </source>
</evidence>
<comment type="caution">
    <text evidence="10">The sequence shown here is derived from an EMBL/GenBank/DDBJ whole genome shotgun (WGS) entry which is preliminary data.</text>
</comment>
<dbReference type="PANTHER" id="PTHR31183">
    <property type="entry name" value="TRICHOPLEIN KERATIN FILAMENT-BINDING PROTEIN FAMILY MEMBER"/>
    <property type="match status" value="1"/>
</dbReference>
<dbReference type="PANTHER" id="PTHR31183:SF2">
    <property type="entry name" value="TRICHOPLEIN KERATIN FILAMENT-BINDING PROTEIN"/>
    <property type="match status" value="1"/>
</dbReference>
<keyword evidence="5 7" id="KW-0175">Coiled coil</keyword>
<evidence type="ECO:0000313" key="10">
    <source>
        <dbReference type="EMBL" id="GAV04824.1"/>
    </source>
</evidence>
<feature type="compositionally biased region" description="Basic and acidic residues" evidence="8">
    <location>
        <begin position="20"/>
        <end position="39"/>
    </location>
</feature>
<evidence type="ECO:0000256" key="7">
    <source>
        <dbReference type="SAM" id="Coils"/>
    </source>
</evidence>
<name>A0A1D1W0I6_RAMVA</name>